<feature type="compositionally biased region" description="Low complexity" evidence="3">
    <location>
        <begin position="94"/>
        <end position="112"/>
    </location>
</feature>
<feature type="region of interest" description="Disordered" evidence="3">
    <location>
        <begin position="759"/>
        <end position="788"/>
    </location>
</feature>
<organism evidence="5 6">
    <name type="scientific">Anaeramoeba flamelloides</name>
    <dbReference type="NCBI Taxonomy" id="1746091"/>
    <lineage>
        <taxon>Eukaryota</taxon>
        <taxon>Metamonada</taxon>
        <taxon>Anaeramoebidae</taxon>
        <taxon>Anaeramoeba</taxon>
    </lineage>
</organism>
<evidence type="ECO:0000313" key="6">
    <source>
        <dbReference type="Proteomes" id="UP001146793"/>
    </source>
</evidence>
<feature type="compositionally biased region" description="Basic residues" evidence="3">
    <location>
        <begin position="162"/>
        <end position="176"/>
    </location>
</feature>
<dbReference type="AlphaFoldDB" id="A0AAV8AA88"/>
<evidence type="ECO:0000256" key="1">
    <source>
        <dbReference type="ARBA" id="ARBA00022884"/>
    </source>
</evidence>
<feature type="compositionally biased region" description="Basic residues" evidence="3">
    <location>
        <begin position="577"/>
        <end position="588"/>
    </location>
</feature>
<feature type="compositionally biased region" description="Basic and acidic residues" evidence="3">
    <location>
        <begin position="535"/>
        <end position="567"/>
    </location>
</feature>
<feature type="compositionally biased region" description="Low complexity" evidence="3">
    <location>
        <begin position="593"/>
        <end position="603"/>
    </location>
</feature>
<reference evidence="5" key="1">
    <citation type="submission" date="2022-08" db="EMBL/GenBank/DDBJ databases">
        <title>Novel sulphate-reducing endosymbionts in the free-living metamonad Anaeramoeba.</title>
        <authorList>
            <person name="Jerlstrom-Hultqvist J."/>
            <person name="Cepicka I."/>
            <person name="Gallot-Lavallee L."/>
            <person name="Salas-Leiva D."/>
            <person name="Curtis B.A."/>
            <person name="Zahonova K."/>
            <person name="Pipaliya S."/>
            <person name="Dacks J."/>
            <person name="Roger A.J."/>
        </authorList>
    </citation>
    <scope>NUCLEOTIDE SEQUENCE</scope>
    <source>
        <strain evidence="5">Busselton2</strain>
    </source>
</reference>
<proteinExistence type="predicted"/>
<dbReference type="PROSITE" id="PS50102">
    <property type="entry name" value="RRM"/>
    <property type="match status" value="3"/>
</dbReference>
<sequence>MSDLPTKTTRKLQEDQKPKSEKKKINEKTFSLKDLTKHTAINGFSKNELPQENQQKSHQSPKQTNKAMDHKKSTKQELTQSLNTLSKKTDMGQSTPTPTNKNPNTSTNPRTSPKQRTRSIITKSQSKNSTTKSRSKSKHRSTSTSQSKTQSKYKSKKESSHSRSHSRSHSHSKARTHPYSSSYPYSSTKKKFPTHPPKREYPYRETPMKYSKYASQKRAVPKKGNRIYIKNLPLDINELELREYFNFGEILYVKLLEPQSFMTSSAALIAYKKVEDAETAIHETNHKLFFTGTHNNLSVRTDFALTQDRFVASYEEPSSEPLHTASSSIYNSPLNRYSTTHQAKEYRRTNYHYNRLFVYNLENDVTRKELFDFFRPFGKMSEIEISRVKSKHPQEREAYAHIKFENPENGFIAMRKLNNTKINQRDKEPIKIVESYKNELDLITSYGATTSTTRTTHGGSIAGVSTNSSNIRKNYQIEDNLIKKYPLNSDYKQLDLYYQDKYELEENKRKYSKEYPSFSEFDKAPSKPLSTLSSSRDKLPRYDKSGSDLRYRQQEKLLAREKYDSLDTNKSSPIPNSKHHQYHRHDHQKSKSELSSSNLLKSEQPTSSILSQKVIGSSLSPSTERKRKINYTKGNEMEKKNFKDYELKRSRSNLKRNPEEKILKKKDVYYDLEKIPRPSYPLRKNQNLSPDRKSTGNSSSNRDRIELTENLMSYLNSKKQKKDQKFYSDYQYAEKEMKDPYSIQKSPSKKEKFYKDNLRLKNENDNDPERTPSHNHEKIRNFDPKHDHNFEIGMETSLEEKEKYKYHMKRERKINMEKNREVGRERGKEGGREMETVTRREIERKRELNTEGGRERERERERERGRGREMERGRGRERELGIEHKINMEGGSERRIERKREDIDNEMDHNIDIGSKVGLGRRNTIDFEQRHTLFLEREQEMNIERGKYNRAIKHNMDIEKTTGNRIERRRSLDDNFTSNTNLLNLRERDADIDRQNQQKEVKNKNRSQRDTSEYILQSKTPIAKEEYLSKETSNKNNGNDLDDKGDNKYPTTKQIDQNESSSQSITRLKNLNNQLFLDDKTLLVFGLSKTVNEKDVFQIFSQFGPVIAAQIIAEGATEIVIITFFHSQSARKAKLELNNTKIGDSVIFVLYPFINLL</sequence>
<feature type="compositionally biased region" description="Polar residues" evidence="3">
    <location>
        <begin position="684"/>
        <end position="700"/>
    </location>
</feature>
<feature type="compositionally biased region" description="Basic and acidic residues" evidence="3">
    <location>
        <begin position="11"/>
        <end position="37"/>
    </location>
</feature>
<keyword evidence="1 2" id="KW-0694">RNA-binding</keyword>
<dbReference type="EMBL" id="JANTQA010000012">
    <property type="protein sequence ID" value="KAJ3449418.1"/>
    <property type="molecule type" value="Genomic_DNA"/>
</dbReference>
<evidence type="ECO:0000256" key="3">
    <source>
        <dbReference type="SAM" id="MobiDB-lite"/>
    </source>
</evidence>
<feature type="domain" description="RRM" evidence="4">
    <location>
        <begin position="354"/>
        <end position="437"/>
    </location>
</feature>
<feature type="compositionally biased region" description="Polar residues" evidence="3">
    <location>
        <begin position="1049"/>
        <end position="1064"/>
    </location>
</feature>
<dbReference type="Pfam" id="PF00076">
    <property type="entry name" value="RRM_1"/>
    <property type="match status" value="3"/>
</dbReference>
<feature type="compositionally biased region" description="Low complexity" evidence="3">
    <location>
        <begin position="177"/>
        <end position="187"/>
    </location>
</feature>
<dbReference type="InterPro" id="IPR012677">
    <property type="entry name" value="Nucleotide-bd_a/b_plait_sf"/>
</dbReference>
<comment type="caution">
    <text evidence="5">The sequence shown here is derived from an EMBL/GenBank/DDBJ whole genome shotgun (WGS) entry which is preliminary data.</text>
</comment>
<protein>
    <submittedName>
        <fullName evidence="5">Chascon isoform d-related</fullName>
    </submittedName>
</protein>
<dbReference type="InterPro" id="IPR035979">
    <property type="entry name" value="RBD_domain_sf"/>
</dbReference>
<dbReference type="InterPro" id="IPR000504">
    <property type="entry name" value="RRM_dom"/>
</dbReference>
<dbReference type="CDD" id="cd00590">
    <property type="entry name" value="RRM_SF"/>
    <property type="match status" value="3"/>
</dbReference>
<gene>
    <name evidence="5" type="ORF">M0812_05566</name>
</gene>
<feature type="compositionally biased region" description="Polar residues" evidence="3">
    <location>
        <begin position="42"/>
        <end position="66"/>
    </location>
</feature>
<dbReference type="Proteomes" id="UP001146793">
    <property type="component" value="Unassembled WGS sequence"/>
</dbReference>
<feature type="region of interest" description="Disordered" evidence="3">
    <location>
        <begin position="1"/>
        <end position="205"/>
    </location>
</feature>
<feature type="region of interest" description="Disordered" evidence="3">
    <location>
        <begin position="843"/>
        <end position="875"/>
    </location>
</feature>
<feature type="compositionally biased region" description="Polar residues" evidence="3">
    <location>
        <begin position="604"/>
        <end position="622"/>
    </location>
</feature>
<feature type="region of interest" description="Disordered" evidence="3">
    <location>
        <begin position="987"/>
        <end position="1064"/>
    </location>
</feature>
<accession>A0AAV8AA88</accession>
<feature type="region of interest" description="Disordered" evidence="3">
    <location>
        <begin position="518"/>
        <end position="635"/>
    </location>
</feature>
<name>A0AAV8AA88_9EUKA</name>
<feature type="compositionally biased region" description="Low complexity" evidence="3">
    <location>
        <begin position="142"/>
        <end position="152"/>
    </location>
</feature>
<evidence type="ECO:0000313" key="5">
    <source>
        <dbReference type="EMBL" id="KAJ3449418.1"/>
    </source>
</evidence>
<feature type="compositionally biased region" description="Low complexity" evidence="3">
    <location>
        <begin position="122"/>
        <end position="132"/>
    </location>
</feature>
<feature type="compositionally biased region" description="Basic and acidic residues" evidence="3">
    <location>
        <begin position="1022"/>
        <end position="1033"/>
    </location>
</feature>
<feature type="domain" description="RRM" evidence="4">
    <location>
        <begin position="1080"/>
        <end position="1149"/>
    </location>
</feature>
<dbReference type="Gene3D" id="3.30.70.330">
    <property type="match status" value="3"/>
</dbReference>
<feature type="compositionally biased region" description="Polar residues" evidence="3">
    <location>
        <begin position="76"/>
        <end position="86"/>
    </location>
</feature>
<evidence type="ECO:0000256" key="2">
    <source>
        <dbReference type="PROSITE-ProRule" id="PRU00176"/>
    </source>
</evidence>
<dbReference type="PANTHER" id="PTHR10352">
    <property type="entry name" value="EUKARYOTIC TRANSLATION INITIATION FACTOR 3 SUBUNIT G"/>
    <property type="match status" value="1"/>
</dbReference>
<feature type="region of interest" description="Disordered" evidence="3">
    <location>
        <begin position="678"/>
        <end position="705"/>
    </location>
</feature>
<feature type="domain" description="RRM" evidence="4">
    <location>
        <begin position="225"/>
        <end position="306"/>
    </location>
</feature>
<dbReference type="SMART" id="SM00360">
    <property type="entry name" value="RRM"/>
    <property type="match status" value="3"/>
</dbReference>
<feature type="compositionally biased region" description="Basic and acidic residues" evidence="3">
    <location>
        <begin position="987"/>
        <end position="1012"/>
    </location>
</feature>
<evidence type="ECO:0000259" key="4">
    <source>
        <dbReference type="PROSITE" id="PS50102"/>
    </source>
</evidence>
<dbReference type="GO" id="GO:0003723">
    <property type="term" value="F:RNA binding"/>
    <property type="evidence" value="ECO:0007669"/>
    <property type="project" value="UniProtKB-UniRule"/>
</dbReference>
<dbReference type="SUPFAM" id="SSF54928">
    <property type="entry name" value="RNA-binding domain, RBD"/>
    <property type="match status" value="2"/>
</dbReference>